<name>A0ABW2I331_9ACTN</name>
<feature type="transmembrane region" description="Helical" evidence="2">
    <location>
        <begin position="197"/>
        <end position="215"/>
    </location>
</feature>
<gene>
    <name evidence="3" type="ORF">ACFQS1_35355</name>
</gene>
<keyword evidence="4" id="KW-1185">Reference proteome</keyword>
<evidence type="ECO:0000256" key="2">
    <source>
        <dbReference type="SAM" id="Phobius"/>
    </source>
</evidence>
<feature type="transmembrane region" description="Helical" evidence="2">
    <location>
        <begin position="289"/>
        <end position="311"/>
    </location>
</feature>
<keyword evidence="2" id="KW-1133">Transmembrane helix</keyword>
<feature type="region of interest" description="Disordered" evidence="1">
    <location>
        <begin position="1"/>
        <end position="32"/>
    </location>
</feature>
<evidence type="ECO:0000313" key="4">
    <source>
        <dbReference type="Proteomes" id="UP001596548"/>
    </source>
</evidence>
<feature type="transmembrane region" description="Helical" evidence="2">
    <location>
        <begin position="438"/>
        <end position="459"/>
    </location>
</feature>
<feature type="compositionally biased region" description="Low complexity" evidence="1">
    <location>
        <begin position="11"/>
        <end position="20"/>
    </location>
</feature>
<evidence type="ECO:0008006" key="5">
    <source>
        <dbReference type="Google" id="ProtNLM"/>
    </source>
</evidence>
<evidence type="ECO:0000256" key="1">
    <source>
        <dbReference type="SAM" id="MobiDB-lite"/>
    </source>
</evidence>
<keyword evidence="2" id="KW-0812">Transmembrane</keyword>
<comment type="caution">
    <text evidence="3">The sequence shown here is derived from an EMBL/GenBank/DDBJ whole genome shotgun (WGS) entry which is preliminary data.</text>
</comment>
<evidence type="ECO:0000313" key="3">
    <source>
        <dbReference type="EMBL" id="MFC7279269.1"/>
    </source>
</evidence>
<sequence>MAEIEHQTQTVAVVPAPRAPSAGESGGETVAAPNAPKRLRSWRRLWSWHRLWSRREWILVILGGLALAVVLTWPTLRDPRHTVPGDIGDPSLFAWQIAWGGNALLHNPMHLWDSNTFYPDPHSLAFTDTVLGYMPFGLIGSGMEAAILRYNILYVLLHALAFVGAYALTRQLGARPLGAAVAGVAWAYAPWRLAHAGHLNVLSCGGIALSLAMIARGHGWSLRDGHRPERHHPGWALAGWLVGAWQVTLGLAIGLAFAYVLLAICLAAVAGYAWSWWRRGRPSFGRRLLAADVIGGLTFGAVTAYMGYAYLLVVKLHPQADRSLAWTEMYSPPWRGLLTAPDGSWLWGDRYAAAREQLSWPPEMALLPGLALIILAAAGMSFSVFRARHRALLLLGLAVTVVLTLGATLPGHGDPGYLTLSKHLPGWIALRTPGRMTLWSSLLLAILAAGAVSAFAAGARAVAPWPGRGQRALLARGKFVVLRLLLLIPLVAVTVEGINRTEHPEVLRYPAAMGVAHEPTLVLPSNGSLEMSVMLWTTNGFPRVPNGLITFEPEAQQRIRAESTTFPDRASVAALRAEGIRSVVVLPEWLGGSQWEGVPDRPVDGLGITREEIDGAILYQLG</sequence>
<feature type="transmembrane region" description="Helical" evidence="2">
    <location>
        <begin position="480"/>
        <end position="498"/>
    </location>
</feature>
<feature type="transmembrane region" description="Helical" evidence="2">
    <location>
        <begin position="392"/>
        <end position="411"/>
    </location>
</feature>
<keyword evidence="2" id="KW-0472">Membrane</keyword>
<feature type="transmembrane region" description="Helical" evidence="2">
    <location>
        <begin position="259"/>
        <end position="277"/>
    </location>
</feature>
<reference evidence="4" key="1">
    <citation type="journal article" date="2019" name="Int. J. Syst. Evol. Microbiol.">
        <title>The Global Catalogue of Microorganisms (GCM) 10K type strain sequencing project: providing services to taxonomists for standard genome sequencing and annotation.</title>
        <authorList>
            <consortium name="The Broad Institute Genomics Platform"/>
            <consortium name="The Broad Institute Genome Sequencing Center for Infectious Disease"/>
            <person name="Wu L."/>
            <person name="Ma J."/>
        </authorList>
    </citation>
    <scope>NUCLEOTIDE SEQUENCE [LARGE SCALE GENOMIC DNA]</scope>
    <source>
        <strain evidence="4">XZYJT-10</strain>
    </source>
</reference>
<proteinExistence type="predicted"/>
<feature type="transmembrane region" description="Helical" evidence="2">
    <location>
        <begin position="365"/>
        <end position="385"/>
    </location>
</feature>
<organism evidence="3 4">
    <name type="scientific">Paractinoplanes rhizophilus</name>
    <dbReference type="NCBI Taxonomy" id="1416877"/>
    <lineage>
        <taxon>Bacteria</taxon>
        <taxon>Bacillati</taxon>
        <taxon>Actinomycetota</taxon>
        <taxon>Actinomycetes</taxon>
        <taxon>Micromonosporales</taxon>
        <taxon>Micromonosporaceae</taxon>
        <taxon>Paractinoplanes</taxon>
    </lineage>
</organism>
<feature type="transmembrane region" description="Helical" evidence="2">
    <location>
        <begin position="57"/>
        <end position="76"/>
    </location>
</feature>
<dbReference type="EMBL" id="JBHTBJ010000047">
    <property type="protein sequence ID" value="MFC7279269.1"/>
    <property type="molecule type" value="Genomic_DNA"/>
</dbReference>
<dbReference type="Proteomes" id="UP001596548">
    <property type="component" value="Unassembled WGS sequence"/>
</dbReference>
<dbReference type="RefSeq" id="WP_378976433.1">
    <property type="nucleotide sequence ID" value="NZ_JBHTBJ010000047.1"/>
</dbReference>
<accession>A0ABW2I331</accession>
<feature type="transmembrane region" description="Helical" evidence="2">
    <location>
        <begin position="147"/>
        <end position="167"/>
    </location>
</feature>
<protein>
    <recommendedName>
        <fullName evidence="5">4-amino-4-deoxy-L-arabinose transferase-like glycosyltransferase</fullName>
    </recommendedName>
</protein>